<dbReference type="SUPFAM" id="SSF51161">
    <property type="entry name" value="Trimeric LpxA-like enzymes"/>
    <property type="match status" value="1"/>
</dbReference>
<organism evidence="1 2">
    <name type="scientific">Petrotoga halophila DSM 16923</name>
    <dbReference type="NCBI Taxonomy" id="1122953"/>
    <lineage>
        <taxon>Bacteria</taxon>
        <taxon>Thermotogati</taxon>
        <taxon>Thermotogota</taxon>
        <taxon>Thermotogae</taxon>
        <taxon>Petrotogales</taxon>
        <taxon>Petrotogaceae</taxon>
        <taxon>Petrotoga</taxon>
    </lineage>
</organism>
<dbReference type="EMBL" id="JALY01000138">
    <property type="protein sequence ID" value="POZ92562.1"/>
    <property type="molecule type" value="Genomic_DNA"/>
</dbReference>
<name>A0A2S5EHE0_9BACT</name>
<comment type="caution">
    <text evidence="1">The sequence shown here is derived from an EMBL/GenBank/DDBJ whole genome shotgun (WGS) entry which is preliminary data.</text>
</comment>
<sequence>MSSYISKTAKIDNNVQIGYNAIIEENVVIKKSTIIGNNVIIKKGSIIGENCTISDNSIIGKSPLKAKNSATTETKTFSPITLGNNVIVGACCILYKGTKISNDVFIGDLTSIREDVEIGENTIIGKGATIENKSRIGKYVKIETEAYITAISTIEDYCFIAPGVTFTNDQFLGRTEKRKTLFKGPVVKKGARIGANATILPGKIIGEDALVGAGSVVTKNLEPKKIYVGVPAKEIRNVPKEELLENQTYFHP</sequence>
<keyword evidence="2" id="KW-1185">Reference proteome</keyword>
<keyword evidence="1" id="KW-0808">Transferase</keyword>
<dbReference type="Proteomes" id="UP000236950">
    <property type="component" value="Unassembled WGS sequence"/>
</dbReference>
<dbReference type="InterPro" id="IPR001451">
    <property type="entry name" value="Hexapep"/>
</dbReference>
<evidence type="ECO:0000313" key="1">
    <source>
        <dbReference type="EMBL" id="POZ92562.1"/>
    </source>
</evidence>
<keyword evidence="1" id="KW-0012">Acyltransferase</keyword>
<evidence type="ECO:0000313" key="2">
    <source>
        <dbReference type="Proteomes" id="UP000236950"/>
    </source>
</evidence>
<dbReference type="PANTHER" id="PTHR43300">
    <property type="entry name" value="ACETYLTRANSFERASE"/>
    <property type="match status" value="1"/>
</dbReference>
<dbReference type="AlphaFoldDB" id="A0A2S5EHE0"/>
<dbReference type="Gene3D" id="2.160.10.10">
    <property type="entry name" value="Hexapeptide repeat proteins"/>
    <property type="match status" value="2"/>
</dbReference>
<dbReference type="CDD" id="cd03358">
    <property type="entry name" value="LbH_WxcM_N_like"/>
    <property type="match status" value="1"/>
</dbReference>
<proteinExistence type="predicted"/>
<dbReference type="InterPro" id="IPR011004">
    <property type="entry name" value="Trimer_LpxA-like_sf"/>
</dbReference>
<dbReference type="PANTHER" id="PTHR43300:SF4">
    <property type="entry name" value="ACYL-[ACYL-CARRIER-PROTEIN]--UDP-N-ACETYLGLUCOSAMINE O-ACYLTRANSFERASE"/>
    <property type="match status" value="1"/>
</dbReference>
<dbReference type="GO" id="GO:0016746">
    <property type="term" value="F:acyltransferase activity"/>
    <property type="evidence" value="ECO:0007669"/>
    <property type="project" value="UniProtKB-KW"/>
</dbReference>
<dbReference type="Pfam" id="PF00132">
    <property type="entry name" value="Hexapep"/>
    <property type="match status" value="2"/>
</dbReference>
<gene>
    <name evidence="1" type="ORF">AA81_06705</name>
</gene>
<reference evidence="1 2" key="1">
    <citation type="submission" date="2014-01" db="EMBL/GenBank/DDBJ databases">
        <title>Comparative genomics of Petrotoga.</title>
        <authorList>
            <person name="Chow K."/>
            <person name="Charchuk R."/>
            <person name="Nesbo C.L."/>
        </authorList>
    </citation>
    <scope>NUCLEOTIDE SEQUENCE [LARGE SCALE GENOMIC DNA]</scope>
    <source>
        <strain evidence="1 2">DSM 16923</strain>
    </source>
</reference>
<protein>
    <submittedName>
        <fullName evidence="1">UDP-3-O-(3-hydroxymyristoyl) glucosamine N-acyltransferase</fullName>
    </submittedName>
</protein>
<accession>A0A2S5EHE0</accession>
<dbReference type="RefSeq" id="WP_103898627.1">
    <property type="nucleotide sequence ID" value="NZ_JALY01000138.1"/>
</dbReference>
<dbReference type="InterPro" id="IPR050179">
    <property type="entry name" value="Trans_hexapeptide_repeat"/>
</dbReference>